<comment type="catalytic activity">
    <reaction evidence="1 10 11">
        <text>Thiol-dependent hydrolysis of ester, thioester, amide, peptide and isopeptide bonds formed by the C-terminal Gly of ubiquitin (a 76-residue protein attached to proteins as an intracellular targeting signal).</text>
        <dbReference type="EC" id="3.4.19.12"/>
    </reaction>
</comment>
<dbReference type="Gene3D" id="3.40.532.10">
    <property type="entry name" value="Peptidase C12, ubiquitin carboxyl-terminal hydrolase"/>
    <property type="match status" value="1"/>
</dbReference>
<protein>
    <recommendedName>
        <fullName evidence="9 11">Ubiquitin carboxyl-terminal hydrolase</fullName>
        <ecNumber evidence="3 11">3.4.19.12</ecNumber>
    </recommendedName>
</protein>
<comment type="caution">
    <text evidence="14">The sequence shown here is derived from an EMBL/GenBank/DDBJ whole genome shotgun (WGS) entry which is preliminary data.</text>
</comment>
<dbReference type="Proteomes" id="UP001372834">
    <property type="component" value="Unassembled WGS sequence"/>
</dbReference>
<gene>
    <name evidence="14" type="ORF">RUM43_002859</name>
    <name evidence="13" type="ORF">RUM44_009764</name>
</gene>
<dbReference type="GO" id="GO:0004843">
    <property type="term" value="F:cysteine-type deubiquitinase activity"/>
    <property type="evidence" value="ECO:0007669"/>
    <property type="project" value="UniProtKB-UniRule"/>
</dbReference>
<dbReference type="PANTHER" id="PTHR10589">
    <property type="entry name" value="UBIQUITIN CARBOXYL-TERMINAL HYDROLASE"/>
    <property type="match status" value="1"/>
</dbReference>
<proteinExistence type="inferred from homology"/>
<evidence type="ECO:0000256" key="8">
    <source>
        <dbReference type="ARBA" id="ARBA00055560"/>
    </source>
</evidence>
<evidence type="ECO:0000256" key="1">
    <source>
        <dbReference type="ARBA" id="ARBA00000707"/>
    </source>
</evidence>
<feature type="site" description="Transition state stabilizer" evidence="10">
    <location>
        <position position="87"/>
    </location>
</feature>
<keyword evidence="5 10" id="KW-0833">Ubl conjugation pathway</keyword>
<comment type="similarity">
    <text evidence="2 10 11">Belongs to the peptidase C12 family.</text>
</comment>
<dbReference type="EC" id="3.4.19.12" evidence="3 11"/>
<dbReference type="EMBL" id="JAWJWF010000045">
    <property type="protein sequence ID" value="KAK6627287.1"/>
    <property type="molecule type" value="Genomic_DNA"/>
</dbReference>
<dbReference type="CDD" id="cd09616">
    <property type="entry name" value="Peptidase_C12_UCH_L1_L3"/>
    <property type="match status" value="1"/>
</dbReference>
<organism evidence="14 16">
    <name type="scientific">Polyplax serrata</name>
    <name type="common">Common mouse louse</name>
    <dbReference type="NCBI Taxonomy" id="468196"/>
    <lineage>
        <taxon>Eukaryota</taxon>
        <taxon>Metazoa</taxon>
        <taxon>Ecdysozoa</taxon>
        <taxon>Arthropoda</taxon>
        <taxon>Hexapoda</taxon>
        <taxon>Insecta</taxon>
        <taxon>Pterygota</taxon>
        <taxon>Neoptera</taxon>
        <taxon>Paraneoptera</taxon>
        <taxon>Psocodea</taxon>
        <taxon>Troctomorpha</taxon>
        <taxon>Phthiraptera</taxon>
        <taxon>Anoplura</taxon>
        <taxon>Polyplacidae</taxon>
        <taxon>Polyplax</taxon>
    </lineage>
</organism>
<dbReference type="SUPFAM" id="SSF54001">
    <property type="entry name" value="Cysteine proteinases"/>
    <property type="match status" value="1"/>
</dbReference>
<dbReference type="Proteomes" id="UP001359485">
    <property type="component" value="Unassembled WGS sequence"/>
</dbReference>
<keyword evidence="4 10" id="KW-0645">Protease</keyword>
<evidence type="ECO:0000313" key="14">
    <source>
        <dbReference type="EMBL" id="KAK6629042.1"/>
    </source>
</evidence>
<evidence type="ECO:0000256" key="3">
    <source>
        <dbReference type="ARBA" id="ARBA00012759"/>
    </source>
</evidence>
<evidence type="ECO:0000256" key="9">
    <source>
        <dbReference type="ARBA" id="ARBA00073226"/>
    </source>
</evidence>
<name>A0AAN8PEK1_POLSC</name>
<evidence type="ECO:0000256" key="11">
    <source>
        <dbReference type="RuleBase" id="RU361215"/>
    </source>
</evidence>
<keyword evidence="15" id="KW-1185">Reference proteome</keyword>
<keyword evidence="7 10" id="KW-0788">Thiol protease</keyword>
<comment type="function">
    <text evidence="8">Ubiquitin-protein hydrolase is involved both in the processing of ubiquitin precursors and of ubiquitinated proteins. This enzyme is a thiol protease that recognizes and hydrolyzes a peptide bond at the C-terminal glycine of ubiquitin.</text>
</comment>
<evidence type="ECO:0000313" key="16">
    <source>
        <dbReference type="Proteomes" id="UP001372834"/>
    </source>
</evidence>
<dbReference type="EMBL" id="JAWJWE010000036">
    <property type="protein sequence ID" value="KAK6629042.1"/>
    <property type="molecule type" value="Genomic_DNA"/>
</dbReference>
<keyword evidence="6 10" id="KW-0378">Hydrolase</keyword>
<dbReference type="InterPro" id="IPR057254">
    <property type="entry name" value="UCH_AS"/>
</dbReference>
<dbReference type="FunFam" id="3.40.532.10:FF:000006">
    <property type="entry name" value="Ubiquitin carboxyl-terminal hydrolase"/>
    <property type="match status" value="1"/>
</dbReference>
<dbReference type="InterPro" id="IPR038765">
    <property type="entry name" value="Papain-like_cys_pep_sf"/>
</dbReference>
<feature type="domain" description="UCH catalytic" evidence="12">
    <location>
        <begin position="3"/>
        <end position="225"/>
    </location>
</feature>
<dbReference type="InterPro" id="IPR036959">
    <property type="entry name" value="Peptidase_C12_UCH_sf"/>
</dbReference>
<evidence type="ECO:0000256" key="10">
    <source>
        <dbReference type="PROSITE-ProRule" id="PRU01393"/>
    </source>
</evidence>
<evidence type="ECO:0000256" key="6">
    <source>
        <dbReference type="ARBA" id="ARBA00022801"/>
    </source>
</evidence>
<evidence type="ECO:0000256" key="2">
    <source>
        <dbReference type="ARBA" id="ARBA00009326"/>
    </source>
</evidence>
<dbReference type="AlphaFoldDB" id="A0AAN8PEK1"/>
<accession>A0AAN8PEK1</accession>
<evidence type="ECO:0000259" key="12">
    <source>
        <dbReference type="PROSITE" id="PS52048"/>
    </source>
</evidence>
<reference evidence="14 16" key="1">
    <citation type="submission" date="2023-10" db="EMBL/GenBank/DDBJ databases">
        <title>Genomes of two closely related lineages of the louse Polyplax serrata with different host specificities.</title>
        <authorList>
            <person name="Martinu J."/>
            <person name="Tarabai H."/>
            <person name="Stefka J."/>
            <person name="Hypsa V."/>
        </authorList>
    </citation>
    <scope>NUCLEOTIDE SEQUENCE [LARGE SCALE GENOMIC DNA]</scope>
    <source>
        <strain evidence="13">98ZLc_SE</strain>
        <strain evidence="14">HR10_N</strain>
    </source>
</reference>
<feature type="active site" description="Proton donor" evidence="10">
    <location>
        <position position="165"/>
    </location>
</feature>
<evidence type="ECO:0000313" key="15">
    <source>
        <dbReference type="Proteomes" id="UP001359485"/>
    </source>
</evidence>
<dbReference type="PROSITE" id="PS52048">
    <property type="entry name" value="UCH_DOMAIN"/>
    <property type="match status" value="1"/>
</dbReference>
<dbReference type="GO" id="GO:0005737">
    <property type="term" value="C:cytoplasm"/>
    <property type="evidence" value="ECO:0007669"/>
    <property type="project" value="TreeGrafter"/>
</dbReference>
<evidence type="ECO:0000313" key="13">
    <source>
        <dbReference type="EMBL" id="KAK6627287.1"/>
    </source>
</evidence>
<dbReference type="PRINTS" id="PR00707">
    <property type="entry name" value="UBCTHYDRLASE"/>
</dbReference>
<evidence type="ECO:0000256" key="7">
    <source>
        <dbReference type="ARBA" id="ARBA00022807"/>
    </source>
</evidence>
<dbReference type="InterPro" id="IPR001578">
    <property type="entry name" value="Peptidase_C12_UCH"/>
</dbReference>
<sequence>MATWVPLESNPDVMNTFLHKLGVPEKIKVVDVFGLDTELLAMLPQPVLALLLLFPCDDEYEEFKNKQEEELKQKGQTISNKLYFMKQFVHNACGTIALIHSIANIENLDLGDGFLKQFLDDTRPLSPDERGKQLQKSEAISATHGALANEGQTAPPDNRVPVLYHFIAFVHKEGSLYELDGRKAFPINHGSTSEETFLHDAAAACREYMSRNPDNVNFTVVAVTAE</sequence>
<feature type="active site" description="Nucleophile" evidence="10">
    <location>
        <position position="93"/>
    </location>
</feature>
<feature type="site" description="Important for enzyme activity" evidence="10">
    <location>
        <position position="180"/>
    </location>
</feature>
<dbReference type="PANTHER" id="PTHR10589:SF17">
    <property type="entry name" value="UBIQUITIN CARBOXYL-TERMINAL HYDROLASE"/>
    <property type="match status" value="1"/>
</dbReference>
<dbReference type="GO" id="GO:0016579">
    <property type="term" value="P:protein deubiquitination"/>
    <property type="evidence" value="ECO:0007669"/>
    <property type="project" value="TreeGrafter"/>
</dbReference>
<dbReference type="Pfam" id="PF01088">
    <property type="entry name" value="Peptidase_C12"/>
    <property type="match status" value="1"/>
</dbReference>
<dbReference type="PROSITE" id="PS00140">
    <property type="entry name" value="UCH_1"/>
    <property type="match status" value="1"/>
</dbReference>
<evidence type="ECO:0000256" key="4">
    <source>
        <dbReference type="ARBA" id="ARBA00022670"/>
    </source>
</evidence>
<dbReference type="GO" id="GO:0006511">
    <property type="term" value="P:ubiquitin-dependent protein catabolic process"/>
    <property type="evidence" value="ECO:0007669"/>
    <property type="project" value="UniProtKB-UniRule"/>
</dbReference>
<evidence type="ECO:0000256" key="5">
    <source>
        <dbReference type="ARBA" id="ARBA00022786"/>
    </source>
</evidence>